<evidence type="ECO:0000313" key="2">
    <source>
        <dbReference type="EMBL" id="NEV93039.1"/>
    </source>
</evidence>
<dbReference type="EMBL" id="JAAIKD010000002">
    <property type="protein sequence ID" value="NEV93039.1"/>
    <property type="molecule type" value="Genomic_DNA"/>
</dbReference>
<dbReference type="Proteomes" id="UP000478505">
    <property type="component" value="Unassembled WGS sequence"/>
</dbReference>
<dbReference type="AlphaFoldDB" id="A0A6B3QY47"/>
<accession>A0A6B3QY47</accession>
<name>A0A6B3QY47_9FLAO</name>
<evidence type="ECO:0000313" key="3">
    <source>
        <dbReference type="Proteomes" id="UP000478505"/>
    </source>
</evidence>
<keyword evidence="3" id="KW-1185">Reference proteome</keyword>
<dbReference type="RefSeq" id="WP_164003778.1">
    <property type="nucleotide sequence ID" value="NZ_JAAIKD010000002.1"/>
</dbReference>
<organism evidence="2 3">
    <name type="scientific">Psychroflexus aurantiacus</name>
    <dbReference type="NCBI Taxonomy" id="2709310"/>
    <lineage>
        <taxon>Bacteria</taxon>
        <taxon>Pseudomonadati</taxon>
        <taxon>Bacteroidota</taxon>
        <taxon>Flavobacteriia</taxon>
        <taxon>Flavobacteriales</taxon>
        <taxon>Flavobacteriaceae</taxon>
        <taxon>Psychroflexus</taxon>
    </lineage>
</organism>
<keyword evidence="1" id="KW-0732">Signal</keyword>
<evidence type="ECO:0000256" key="1">
    <source>
        <dbReference type="SAM" id="SignalP"/>
    </source>
</evidence>
<feature type="chain" id="PRO_5025593787" evidence="1">
    <location>
        <begin position="19"/>
        <end position="190"/>
    </location>
</feature>
<proteinExistence type="predicted"/>
<protein>
    <submittedName>
        <fullName evidence="2">Uncharacterized protein</fullName>
    </submittedName>
</protein>
<feature type="signal peptide" evidence="1">
    <location>
        <begin position="1"/>
        <end position="18"/>
    </location>
</feature>
<sequence>MKKLLVLSLILLTCNINAQYSQTSGLYFAKEFSKDAALYKAKSYVMTQILGVDENLVKFDIDPLAAASSGELTSLVYNCEQKNINGLILGFYGNRWNESGVSYQAYAFKNFEKERAFELFEILEEYFDNETEYISTFNKENNMYFKFDDLTFLIYNDGGKKIRVFWEGFDSEWEYTAYKRTRRRFEKRVD</sequence>
<comment type="caution">
    <text evidence="2">The sequence shown here is derived from an EMBL/GenBank/DDBJ whole genome shotgun (WGS) entry which is preliminary data.</text>
</comment>
<reference evidence="2 3" key="1">
    <citation type="submission" date="2020-02" db="EMBL/GenBank/DDBJ databases">
        <title>Flavobacteriaceae Psychroflexus bacterium YR1-1, complete genome.</title>
        <authorList>
            <person name="Li Y."/>
            <person name="Wu S."/>
        </authorList>
    </citation>
    <scope>NUCLEOTIDE SEQUENCE [LARGE SCALE GENOMIC DNA]</scope>
    <source>
        <strain evidence="2 3">YR1-1</strain>
    </source>
</reference>
<gene>
    <name evidence="2" type="ORF">G3567_02615</name>
</gene>